<gene>
    <name evidence="6" type="ORF">SAMN04488513_101690</name>
</gene>
<dbReference type="PANTHER" id="PTHR30146:SF109">
    <property type="entry name" value="HTH-TYPE TRANSCRIPTIONAL REGULATOR GALS"/>
    <property type="match status" value="1"/>
</dbReference>
<dbReference type="SUPFAM" id="SSF53822">
    <property type="entry name" value="Periplasmic binding protein-like I"/>
    <property type="match status" value="1"/>
</dbReference>
<sequence>MNVSKKRNITLKELAQELNLSISTVSRALNDHPDISIETKERVQKLAKQLHYAPNLFARGFRSHETYMLGVIVPNISHMFTSTILKGILEEAELRGYRVIISESKNSETKQIEMLRTMNQFGVDGILMSLARKTTRVDEVLNVLERVPIVLFDKVSSKVPCTQIVINEEEAAFNAVEHLIELGKQRIAIIKETENSYNSEKRYAGYLRALNHHGLPIRKKIIQSTEDISIANGRRLTNILLSLKKRPDAIFAITDNAAIGAIKALHKLNIKIPDEVAVVGFSNSVNSTIIQPALTTVDQPGDRIGRTAVKFLIDEIKNPKNEIVTKTVEIKTNLIVRDSSLGTN</sequence>
<evidence type="ECO:0000313" key="6">
    <source>
        <dbReference type="EMBL" id="SHI57652.1"/>
    </source>
</evidence>
<name>A0A1M6C9F5_9FLAO</name>
<dbReference type="Gene3D" id="1.10.260.40">
    <property type="entry name" value="lambda repressor-like DNA-binding domains"/>
    <property type="match status" value="1"/>
</dbReference>
<evidence type="ECO:0000313" key="7">
    <source>
        <dbReference type="Proteomes" id="UP000184543"/>
    </source>
</evidence>
<keyword evidence="7" id="KW-1185">Reference proteome</keyword>
<evidence type="ECO:0000259" key="5">
    <source>
        <dbReference type="PROSITE" id="PS50943"/>
    </source>
</evidence>
<dbReference type="InterPro" id="IPR001387">
    <property type="entry name" value="Cro/C1-type_HTH"/>
</dbReference>
<protein>
    <submittedName>
        <fullName evidence="6">Transcriptional regulator, LacI family</fullName>
    </submittedName>
</protein>
<feature type="domain" description="HTH lacI-type" evidence="4">
    <location>
        <begin position="9"/>
        <end position="63"/>
    </location>
</feature>
<evidence type="ECO:0000256" key="1">
    <source>
        <dbReference type="ARBA" id="ARBA00023015"/>
    </source>
</evidence>
<dbReference type="PROSITE" id="PS50943">
    <property type="entry name" value="HTH_CROC1"/>
    <property type="match status" value="1"/>
</dbReference>
<dbReference type="InterPro" id="IPR000843">
    <property type="entry name" value="HTH_LacI"/>
</dbReference>
<dbReference type="SMART" id="SM00354">
    <property type="entry name" value="HTH_LACI"/>
    <property type="match status" value="1"/>
</dbReference>
<dbReference type="GO" id="GO:0000976">
    <property type="term" value="F:transcription cis-regulatory region binding"/>
    <property type="evidence" value="ECO:0007669"/>
    <property type="project" value="TreeGrafter"/>
</dbReference>
<keyword evidence="1" id="KW-0805">Transcription regulation</keyword>
<dbReference type="Pfam" id="PF13377">
    <property type="entry name" value="Peripla_BP_3"/>
    <property type="match status" value="1"/>
</dbReference>
<dbReference type="GO" id="GO:0003700">
    <property type="term" value="F:DNA-binding transcription factor activity"/>
    <property type="evidence" value="ECO:0007669"/>
    <property type="project" value="TreeGrafter"/>
</dbReference>
<dbReference type="InterPro" id="IPR028082">
    <property type="entry name" value="Peripla_BP_I"/>
</dbReference>
<dbReference type="Proteomes" id="UP000184543">
    <property type="component" value="Unassembled WGS sequence"/>
</dbReference>
<dbReference type="EMBL" id="FQYU01000001">
    <property type="protein sequence ID" value="SHI57652.1"/>
    <property type="molecule type" value="Genomic_DNA"/>
</dbReference>
<dbReference type="CDD" id="cd06267">
    <property type="entry name" value="PBP1_LacI_sugar_binding-like"/>
    <property type="match status" value="1"/>
</dbReference>
<organism evidence="6 7">
    <name type="scientific">Pseudozobellia thermophila</name>
    <dbReference type="NCBI Taxonomy" id="192903"/>
    <lineage>
        <taxon>Bacteria</taxon>
        <taxon>Pseudomonadati</taxon>
        <taxon>Bacteroidota</taxon>
        <taxon>Flavobacteriia</taxon>
        <taxon>Flavobacteriales</taxon>
        <taxon>Flavobacteriaceae</taxon>
        <taxon>Pseudozobellia</taxon>
    </lineage>
</organism>
<dbReference type="Gene3D" id="3.40.50.2300">
    <property type="match status" value="2"/>
</dbReference>
<evidence type="ECO:0000259" key="4">
    <source>
        <dbReference type="PROSITE" id="PS50932"/>
    </source>
</evidence>
<evidence type="ECO:0000256" key="2">
    <source>
        <dbReference type="ARBA" id="ARBA00023125"/>
    </source>
</evidence>
<dbReference type="CDD" id="cd01392">
    <property type="entry name" value="HTH_LacI"/>
    <property type="match status" value="1"/>
</dbReference>
<dbReference type="Pfam" id="PF00356">
    <property type="entry name" value="LacI"/>
    <property type="match status" value="1"/>
</dbReference>
<dbReference type="AlphaFoldDB" id="A0A1M6C9F5"/>
<proteinExistence type="predicted"/>
<dbReference type="InterPro" id="IPR010982">
    <property type="entry name" value="Lambda_DNA-bd_dom_sf"/>
</dbReference>
<evidence type="ECO:0000256" key="3">
    <source>
        <dbReference type="ARBA" id="ARBA00023163"/>
    </source>
</evidence>
<dbReference type="SUPFAM" id="SSF47413">
    <property type="entry name" value="lambda repressor-like DNA-binding domains"/>
    <property type="match status" value="1"/>
</dbReference>
<dbReference type="STRING" id="192903.SAMN04488513_101690"/>
<feature type="domain" description="HTH cro/C1-type" evidence="5">
    <location>
        <begin position="5"/>
        <end position="57"/>
    </location>
</feature>
<keyword evidence="2" id="KW-0238">DNA-binding</keyword>
<keyword evidence="3" id="KW-0804">Transcription</keyword>
<reference evidence="7" key="1">
    <citation type="submission" date="2016-11" db="EMBL/GenBank/DDBJ databases">
        <authorList>
            <person name="Varghese N."/>
            <person name="Submissions S."/>
        </authorList>
    </citation>
    <scope>NUCLEOTIDE SEQUENCE [LARGE SCALE GENOMIC DNA]</scope>
    <source>
        <strain evidence="7">DSM 19858</strain>
    </source>
</reference>
<dbReference type="PROSITE" id="PS50932">
    <property type="entry name" value="HTH_LACI_2"/>
    <property type="match status" value="1"/>
</dbReference>
<accession>A0A1M6C9F5</accession>
<dbReference type="InterPro" id="IPR046335">
    <property type="entry name" value="LacI/GalR-like_sensor"/>
</dbReference>
<dbReference type="PANTHER" id="PTHR30146">
    <property type="entry name" value="LACI-RELATED TRANSCRIPTIONAL REPRESSOR"/>
    <property type="match status" value="1"/>
</dbReference>